<proteinExistence type="predicted"/>
<evidence type="ECO:0008006" key="4">
    <source>
        <dbReference type="Google" id="ProtNLM"/>
    </source>
</evidence>
<accession>A0AAW1PC45</accession>
<name>A0AAW1PC45_9CHLO</name>
<organism evidence="2 3">
    <name type="scientific">[Myrmecia] bisecta</name>
    <dbReference type="NCBI Taxonomy" id="41462"/>
    <lineage>
        <taxon>Eukaryota</taxon>
        <taxon>Viridiplantae</taxon>
        <taxon>Chlorophyta</taxon>
        <taxon>core chlorophytes</taxon>
        <taxon>Trebouxiophyceae</taxon>
        <taxon>Trebouxiales</taxon>
        <taxon>Trebouxiaceae</taxon>
        <taxon>Myrmecia</taxon>
    </lineage>
</organism>
<gene>
    <name evidence="2" type="ORF">WJX72_003840</name>
</gene>
<dbReference type="EMBL" id="JALJOR010000014">
    <property type="protein sequence ID" value="KAK9806167.1"/>
    <property type="molecule type" value="Genomic_DNA"/>
</dbReference>
<dbReference type="Proteomes" id="UP001489004">
    <property type="component" value="Unassembled WGS sequence"/>
</dbReference>
<protein>
    <recommendedName>
        <fullName evidence="4">BZIP domain-containing protein</fullName>
    </recommendedName>
</protein>
<sequence>MLHTIPDTQGKLVGPKDAEPSIPVVEEAKVRKQRQRERRLVKNRKTAAASRARAVATKKTLEAQEDLQAAKDVIVTLL</sequence>
<comment type="caution">
    <text evidence="2">The sequence shown here is derived from an EMBL/GenBank/DDBJ whole genome shotgun (WGS) entry which is preliminary data.</text>
</comment>
<evidence type="ECO:0000256" key="1">
    <source>
        <dbReference type="SAM" id="MobiDB-lite"/>
    </source>
</evidence>
<keyword evidence="3" id="KW-1185">Reference proteome</keyword>
<feature type="region of interest" description="Disordered" evidence="1">
    <location>
        <begin position="1"/>
        <end position="20"/>
    </location>
</feature>
<dbReference type="AlphaFoldDB" id="A0AAW1PC45"/>
<evidence type="ECO:0000313" key="2">
    <source>
        <dbReference type="EMBL" id="KAK9806167.1"/>
    </source>
</evidence>
<reference evidence="2 3" key="1">
    <citation type="journal article" date="2024" name="Nat. Commun.">
        <title>Phylogenomics reveals the evolutionary origins of lichenization in chlorophyte algae.</title>
        <authorList>
            <person name="Puginier C."/>
            <person name="Libourel C."/>
            <person name="Otte J."/>
            <person name="Skaloud P."/>
            <person name="Haon M."/>
            <person name="Grisel S."/>
            <person name="Petersen M."/>
            <person name="Berrin J.G."/>
            <person name="Delaux P.M."/>
            <person name="Dal Grande F."/>
            <person name="Keller J."/>
        </authorList>
    </citation>
    <scope>NUCLEOTIDE SEQUENCE [LARGE SCALE GENOMIC DNA]</scope>
    <source>
        <strain evidence="2 3">SAG 2043</strain>
    </source>
</reference>
<evidence type="ECO:0000313" key="3">
    <source>
        <dbReference type="Proteomes" id="UP001489004"/>
    </source>
</evidence>